<comment type="caution">
    <text evidence="3">The sequence shown here is derived from an EMBL/GenBank/DDBJ whole genome shotgun (WGS) entry which is preliminary data.</text>
</comment>
<evidence type="ECO:0000313" key="4">
    <source>
        <dbReference type="Proteomes" id="UP000663834"/>
    </source>
</evidence>
<feature type="domain" description="HAT C-terminal dimerisation" evidence="2">
    <location>
        <begin position="34"/>
        <end position="71"/>
    </location>
</feature>
<gene>
    <name evidence="3" type="ORF">KQP761_LOCUS22249</name>
</gene>
<feature type="compositionally biased region" description="Low complexity" evidence="1">
    <location>
        <begin position="85"/>
        <end position="96"/>
    </location>
</feature>
<dbReference type="OrthoDB" id="1607513at2759"/>
<dbReference type="GO" id="GO:0046983">
    <property type="term" value="F:protein dimerization activity"/>
    <property type="evidence" value="ECO:0007669"/>
    <property type="project" value="InterPro"/>
</dbReference>
<evidence type="ECO:0000259" key="2">
    <source>
        <dbReference type="Pfam" id="PF05699"/>
    </source>
</evidence>
<organism evidence="3 4">
    <name type="scientific">Rotaria magnacalcarata</name>
    <dbReference type="NCBI Taxonomy" id="392030"/>
    <lineage>
        <taxon>Eukaryota</taxon>
        <taxon>Metazoa</taxon>
        <taxon>Spiralia</taxon>
        <taxon>Gnathifera</taxon>
        <taxon>Rotifera</taxon>
        <taxon>Eurotatoria</taxon>
        <taxon>Bdelloidea</taxon>
        <taxon>Philodinida</taxon>
        <taxon>Philodinidae</taxon>
        <taxon>Rotaria</taxon>
    </lineage>
</organism>
<feature type="region of interest" description="Disordered" evidence="1">
    <location>
        <begin position="76"/>
        <end position="97"/>
    </location>
</feature>
<proteinExistence type="predicted"/>
<dbReference type="Pfam" id="PF05699">
    <property type="entry name" value="Dimer_Tnp_hAT"/>
    <property type="match status" value="1"/>
</dbReference>
<name>A0A816ASF6_9BILA</name>
<dbReference type="InterPro" id="IPR008906">
    <property type="entry name" value="HATC_C_dom"/>
</dbReference>
<accession>A0A816ASF6</accession>
<evidence type="ECO:0000256" key="1">
    <source>
        <dbReference type="SAM" id="MobiDB-lite"/>
    </source>
</evidence>
<reference evidence="3" key="1">
    <citation type="submission" date="2021-02" db="EMBL/GenBank/DDBJ databases">
        <authorList>
            <person name="Nowell W R."/>
        </authorList>
    </citation>
    <scope>NUCLEOTIDE SEQUENCE</scope>
</reference>
<sequence length="123" mass="14320">MIDKSKPITSNYLLTRCFDQTPLIPKPVLTPTSELDNYMSLDIQLRENDDVLLFWKENIELFPILSSMAKNNSLSSTMTKRTKQNSDSDYSSNDIDNLTDNSIESDESLFEQWIYYVSQIFIF</sequence>
<dbReference type="EMBL" id="CAJNOW010011692">
    <property type="protein sequence ID" value="CAF1600749.1"/>
    <property type="molecule type" value="Genomic_DNA"/>
</dbReference>
<protein>
    <recommendedName>
        <fullName evidence="2">HAT C-terminal dimerisation domain-containing protein</fullName>
    </recommendedName>
</protein>
<dbReference type="Proteomes" id="UP000663834">
    <property type="component" value="Unassembled WGS sequence"/>
</dbReference>
<dbReference type="AlphaFoldDB" id="A0A816ASF6"/>
<evidence type="ECO:0000313" key="3">
    <source>
        <dbReference type="EMBL" id="CAF1600749.1"/>
    </source>
</evidence>